<organism evidence="1 2">
    <name type="scientific">Lentzea xinjiangensis</name>
    <dbReference type="NCBI Taxonomy" id="402600"/>
    <lineage>
        <taxon>Bacteria</taxon>
        <taxon>Bacillati</taxon>
        <taxon>Actinomycetota</taxon>
        <taxon>Actinomycetes</taxon>
        <taxon>Pseudonocardiales</taxon>
        <taxon>Pseudonocardiaceae</taxon>
        <taxon>Lentzea</taxon>
    </lineage>
</organism>
<name>A0A1H9W4K0_9PSEU</name>
<dbReference type="AlphaFoldDB" id="A0A1H9W4K0"/>
<keyword evidence="2" id="KW-1185">Reference proteome</keyword>
<dbReference type="EMBL" id="FOFR01000030">
    <property type="protein sequence ID" value="SES28627.1"/>
    <property type="molecule type" value="Genomic_DNA"/>
</dbReference>
<evidence type="ECO:0000313" key="1">
    <source>
        <dbReference type="EMBL" id="SES28627.1"/>
    </source>
</evidence>
<accession>A0A1H9W4K0</accession>
<evidence type="ECO:0000313" key="2">
    <source>
        <dbReference type="Proteomes" id="UP000199352"/>
    </source>
</evidence>
<reference evidence="2" key="1">
    <citation type="submission" date="2016-10" db="EMBL/GenBank/DDBJ databases">
        <authorList>
            <person name="Varghese N."/>
            <person name="Submissions S."/>
        </authorList>
    </citation>
    <scope>NUCLEOTIDE SEQUENCE [LARGE SCALE GENOMIC DNA]</scope>
    <source>
        <strain evidence="2">CGMCC 4.3525</strain>
    </source>
</reference>
<dbReference type="Proteomes" id="UP000199352">
    <property type="component" value="Unassembled WGS sequence"/>
</dbReference>
<dbReference type="RefSeq" id="WP_089961013.1">
    <property type="nucleotide sequence ID" value="NZ_FOFR01000030.1"/>
</dbReference>
<protein>
    <submittedName>
        <fullName evidence="1">Uncharacterized protein</fullName>
    </submittedName>
</protein>
<sequence length="99" mass="10991">MTDRILGALADFHDMDGQARNLADLVLEHLGPTAVDHDVEAISRDYLDAVNTRLSDTGLSVDENGDVLADGFVDDDPRELIDDALFRADLQSICERHRR</sequence>
<proteinExistence type="predicted"/>
<dbReference type="STRING" id="402600.SAMN05216188_13064"/>
<dbReference type="OrthoDB" id="9995448at2"/>
<gene>
    <name evidence="1" type="ORF">SAMN05216188_13064</name>
</gene>